<dbReference type="InterPro" id="IPR032675">
    <property type="entry name" value="LRR_dom_sf"/>
</dbReference>
<reference evidence="11" key="1">
    <citation type="submission" date="2020-07" db="EMBL/GenBank/DDBJ databases">
        <title>Genome sequence and genetic diversity analysis of an under-domesticated orphan crop, white fonio (Digitaria exilis).</title>
        <authorList>
            <person name="Bennetzen J.L."/>
            <person name="Chen S."/>
            <person name="Ma X."/>
            <person name="Wang X."/>
            <person name="Yssel A.E.J."/>
            <person name="Chaluvadi S.R."/>
            <person name="Johnson M."/>
            <person name="Gangashetty P."/>
            <person name="Hamidou F."/>
            <person name="Sanogo M.D."/>
            <person name="Zwaenepoel A."/>
            <person name="Wallace J."/>
            <person name="Van De Peer Y."/>
            <person name="Van Deynze A."/>
        </authorList>
    </citation>
    <scope>NUCLEOTIDE SEQUENCE</scope>
    <source>
        <tissue evidence="11">Leaves</tissue>
    </source>
</reference>
<dbReference type="OrthoDB" id="656806at2759"/>
<keyword evidence="12" id="KW-1185">Reference proteome</keyword>
<evidence type="ECO:0000259" key="8">
    <source>
        <dbReference type="Pfam" id="PF18052"/>
    </source>
</evidence>
<dbReference type="EMBL" id="JACEFO010001238">
    <property type="protein sequence ID" value="KAF8745064.1"/>
    <property type="molecule type" value="Genomic_DNA"/>
</dbReference>
<comment type="caution">
    <text evidence="11">The sequence shown here is derived from an EMBL/GenBank/DDBJ whole genome shotgun (WGS) entry which is preliminary data.</text>
</comment>
<keyword evidence="4" id="KW-0547">Nucleotide-binding</keyword>
<proteinExistence type="inferred from homology"/>
<evidence type="ECO:0000313" key="12">
    <source>
        <dbReference type="Proteomes" id="UP000636709"/>
    </source>
</evidence>
<dbReference type="GO" id="GO:0042742">
    <property type="term" value="P:defense response to bacterium"/>
    <property type="evidence" value="ECO:0007669"/>
    <property type="project" value="UniProtKB-ARBA"/>
</dbReference>
<dbReference type="Pfam" id="PF23598">
    <property type="entry name" value="LRR_14"/>
    <property type="match status" value="1"/>
</dbReference>
<dbReference type="Pfam" id="PF18052">
    <property type="entry name" value="Rx_N"/>
    <property type="match status" value="1"/>
</dbReference>
<evidence type="ECO:0000256" key="3">
    <source>
        <dbReference type="ARBA" id="ARBA00022737"/>
    </source>
</evidence>
<dbReference type="InterPro" id="IPR027417">
    <property type="entry name" value="P-loop_NTPase"/>
</dbReference>
<dbReference type="Gene3D" id="3.40.50.300">
    <property type="entry name" value="P-loop containing nucleotide triphosphate hydrolases"/>
    <property type="match status" value="1"/>
</dbReference>
<feature type="domain" description="Disease resistance protein winged helix" evidence="9">
    <location>
        <begin position="393"/>
        <end position="460"/>
    </location>
</feature>
<accession>A0A835FDP1</accession>
<evidence type="ECO:0000259" key="10">
    <source>
        <dbReference type="Pfam" id="PF23598"/>
    </source>
</evidence>
<dbReference type="GO" id="GO:0009626">
    <property type="term" value="P:plant-type hypersensitive response"/>
    <property type="evidence" value="ECO:0007669"/>
    <property type="project" value="UniProtKB-ARBA"/>
</dbReference>
<dbReference type="InterPro" id="IPR038005">
    <property type="entry name" value="RX-like_CC"/>
</dbReference>
<dbReference type="InterPro" id="IPR055414">
    <property type="entry name" value="LRR_R13L4/SHOC2-like"/>
</dbReference>
<evidence type="ECO:0000256" key="6">
    <source>
        <dbReference type="ARBA" id="ARBA00023054"/>
    </source>
</evidence>
<evidence type="ECO:0000313" key="11">
    <source>
        <dbReference type="EMBL" id="KAF8745064.1"/>
    </source>
</evidence>
<dbReference type="Gene3D" id="1.20.5.4130">
    <property type="match status" value="1"/>
</dbReference>
<keyword evidence="5" id="KW-0611">Plant defense</keyword>
<dbReference type="InterPro" id="IPR036388">
    <property type="entry name" value="WH-like_DNA-bd_sf"/>
</dbReference>
<evidence type="ECO:0000256" key="2">
    <source>
        <dbReference type="ARBA" id="ARBA00022614"/>
    </source>
</evidence>
<keyword evidence="3" id="KW-0677">Repeat</keyword>
<keyword evidence="2" id="KW-0433">Leucine-rich repeat</keyword>
<evidence type="ECO:0000256" key="4">
    <source>
        <dbReference type="ARBA" id="ARBA00022741"/>
    </source>
</evidence>
<feature type="domain" description="Disease resistance R13L4/SHOC-2-like LRR" evidence="10">
    <location>
        <begin position="513"/>
        <end position="633"/>
    </location>
</feature>
<gene>
    <name evidence="11" type="ORF">HU200_013477</name>
</gene>
<dbReference type="SUPFAM" id="SSF52058">
    <property type="entry name" value="L domain-like"/>
    <property type="match status" value="1"/>
</dbReference>
<feature type="domain" description="Disease resistance N-terminal" evidence="8">
    <location>
        <begin position="1"/>
        <end position="82"/>
    </location>
</feature>
<dbReference type="PANTHER" id="PTHR23155">
    <property type="entry name" value="DISEASE RESISTANCE PROTEIN RP"/>
    <property type="match status" value="1"/>
</dbReference>
<organism evidence="11 12">
    <name type="scientific">Digitaria exilis</name>
    <dbReference type="NCBI Taxonomy" id="1010633"/>
    <lineage>
        <taxon>Eukaryota</taxon>
        <taxon>Viridiplantae</taxon>
        <taxon>Streptophyta</taxon>
        <taxon>Embryophyta</taxon>
        <taxon>Tracheophyta</taxon>
        <taxon>Spermatophyta</taxon>
        <taxon>Magnoliopsida</taxon>
        <taxon>Liliopsida</taxon>
        <taxon>Poales</taxon>
        <taxon>Poaceae</taxon>
        <taxon>PACMAD clade</taxon>
        <taxon>Panicoideae</taxon>
        <taxon>Panicodae</taxon>
        <taxon>Paniceae</taxon>
        <taxon>Anthephorinae</taxon>
        <taxon>Digitaria</taxon>
    </lineage>
</organism>
<dbReference type="FunFam" id="1.10.10.10:FF:000322">
    <property type="entry name" value="Probable disease resistance protein At1g63360"/>
    <property type="match status" value="1"/>
</dbReference>
<evidence type="ECO:0000259" key="9">
    <source>
        <dbReference type="Pfam" id="PF23559"/>
    </source>
</evidence>
<evidence type="ECO:0000256" key="5">
    <source>
        <dbReference type="ARBA" id="ARBA00022821"/>
    </source>
</evidence>
<dbReference type="Gene3D" id="1.10.10.10">
    <property type="entry name" value="Winged helix-like DNA-binding domain superfamily/Winged helix DNA-binding domain"/>
    <property type="match status" value="1"/>
</dbReference>
<dbReference type="InterPro" id="IPR002182">
    <property type="entry name" value="NB-ARC"/>
</dbReference>
<dbReference type="CDD" id="cd14798">
    <property type="entry name" value="RX-CC_like"/>
    <property type="match status" value="1"/>
</dbReference>
<dbReference type="PANTHER" id="PTHR23155:SF912">
    <property type="entry name" value="NB-ARC DOMAIN CONTAINING PROTEIN, EXPRESSED"/>
    <property type="match status" value="1"/>
</dbReference>
<evidence type="ECO:0000259" key="7">
    <source>
        <dbReference type="Pfam" id="PF00931"/>
    </source>
</evidence>
<sequence length="643" mass="73321">MESLLCKLSSMLESQYRRNKRVEKDVLFLRNELSSMNAVMQKHAMSEESDSQLKAWMKEVRELAYDIEDVIDAFMAQVEEKPGQATGIKGFIVNSIKRLKDLVSSSTIAEEIGELKNQVIEMSDRKKRYKLDMSISKDTNAVIDPRLPALYADVSGLVGVDGPNSKIIKMLTEDDADSRFGKQIKLVSIVGFGGLGKTTLAIQVYQKIKGQFDCTCFVSVSQRPHIKKILADLLVGLGSADSIWDDEHQVINRIREFLCNKRYLIVIDDIWTITAWEILKCVLLENGLGNRIITTTWIFDIAKSCCCSFNGHIYHIEPLSDTDSRKLFLKRIFHAPDSCPSHLEDLSVAIATKSDMKDEWELVLNSVGMKKILLLSFYDLPPHLKTCLLYLSIYPEDYKIPPRSLIRRWIAEGFIAEERGKRLDQVAQSYLNELINRSMIIPRYINIYGGPVFQVHDMVLSVIKSLSAEENFVTVVDGQQSISLPKRIRRLSLQFNDSEDAVIGTAITSQKYIRSLTIFGFTKQVPSFSNYKALRVLDLAYCEFLENHHIECVGSMLQLRYMVLHSNFITELPDQIGNLQHLELLNVRFCSIQGLPVTVVQLRKLVCLYVSLVKLPDRFGNMQLLEELTHILLSIAQYNWLKS</sequence>
<dbReference type="GO" id="GO:0002758">
    <property type="term" value="P:innate immune response-activating signaling pathway"/>
    <property type="evidence" value="ECO:0007669"/>
    <property type="project" value="UniProtKB-ARBA"/>
</dbReference>
<dbReference type="InterPro" id="IPR058922">
    <property type="entry name" value="WHD_DRP"/>
</dbReference>
<feature type="domain" description="NB-ARC" evidence="7">
    <location>
        <begin position="182"/>
        <end position="336"/>
    </location>
</feature>
<name>A0A835FDP1_9POAL</name>
<dbReference type="Gene3D" id="3.80.10.10">
    <property type="entry name" value="Ribonuclease Inhibitor"/>
    <property type="match status" value="1"/>
</dbReference>
<dbReference type="SUPFAM" id="SSF52540">
    <property type="entry name" value="P-loop containing nucleoside triphosphate hydrolases"/>
    <property type="match status" value="1"/>
</dbReference>
<dbReference type="InterPro" id="IPR041118">
    <property type="entry name" value="Rx_N"/>
</dbReference>
<dbReference type="AlphaFoldDB" id="A0A835FDP1"/>
<dbReference type="GO" id="GO:0043531">
    <property type="term" value="F:ADP binding"/>
    <property type="evidence" value="ECO:0007669"/>
    <property type="project" value="InterPro"/>
</dbReference>
<dbReference type="Proteomes" id="UP000636709">
    <property type="component" value="Unassembled WGS sequence"/>
</dbReference>
<evidence type="ECO:0000256" key="1">
    <source>
        <dbReference type="ARBA" id="ARBA00008894"/>
    </source>
</evidence>
<protein>
    <submittedName>
        <fullName evidence="11">Uncharacterized protein</fullName>
    </submittedName>
</protein>
<dbReference type="Pfam" id="PF23559">
    <property type="entry name" value="WHD_DRP"/>
    <property type="match status" value="1"/>
</dbReference>
<keyword evidence="6" id="KW-0175">Coiled coil</keyword>
<dbReference type="InterPro" id="IPR044974">
    <property type="entry name" value="Disease_R_plants"/>
</dbReference>
<comment type="similarity">
    <text evidence="1">Belongs to the disease resistance NB-LRR family.</text>
</comment>
<dbReference type="PRINTS" id="PR00364">
    <property type="entry name" value="DISEASERSIST"/>
</dbReference>
<dbReference type="Pfam" id="PF00931">
    <property type="entry name" value="NB-ARC"/>
    <property type="match status" value="1"/>
</dbReference>